<feature type="domain" description="Acetophenone carboxylase-like C-terminal" evidence="4">
    <location>
        <begin position="504"/>
        <end position="665"/>
    </location>
</feature>
<protein>
    <submittedName>
        <fullName evidence="5">Acetophenone carboxylase gamma subunit</fullName>
    </submittedName>
</protein>
<dbReference type="PANTHER" id="PTHR11365">
    <property type="entry name" value="5-OXOPROLINASE RELATED"/>
    <property type="match status" value="1"/>
</dbReference>
<organism evidence="5 6">
    <name type="scientific">Methylobacterium crusticola</name>
    <dbReference type="NCBI Taxonomy" id="1697972"/>
    <lineage>
        <taxon>Bacteria</taxon>
        <taxon>Pseudomonadati</taxon>
        <taxon>Pseudomonadota</taxon>
        <taxon>Alphaproteobacteria</taxon>
        <taxon>Hyphomicrobiales</taxon>
        <taxon>Methylobacteriaceae</taxon>
        <taxon>Methylobacterium</taxon>
    </lineage>
</organism>
<dbReference type="InterPro" id="IPR049517">
    <property type="entry name" value="ACX-like_C"/>
</dbReference>
<dbReference type="InterPro" id="IPR043129">
    <property type="entry name" value="ATPase_NBD"/>
</dbReference>
<comment type="caution">
    <text evidence="5">The sequence shown here is derived from an EMBL/GenBank/DDBJ whole genome shotgun (WGS) entry which is preliminary data.</text>
</comment>
<proteinExistence type="predicted"/>
<name>A0ABQ4QTR3_9HYPH</name>
<dbReference type="InterPro" id="IPR008040">
    <property type="entry name" value="Hydant_A_N"/>
</dbReference>
<dbReference type="EMBL" id="BPQH01000003">
    <property type="protein sequence ID" value="GJD48614.1"/>
    <property type="molecule type" value="Genomic_DNA"/>
</dbReference>
<accession>A0ABQ4QTR3</accession>
<dbReference type="InterPro" id="IPR002821">
    <property type="entry name" value="Hydantoinase_A"/>
</dbReference>
<evidence type="ECO:0000259" key="4">
    <source>
        <dbReference type="Pfam" id="PF19278"/>
    </source>
</evidence>
<dbReference type="RefSeq" id="WP_128562724.1">
    <property type="nucleotide sequence ID" value="NZ_BPQH01000003.1"/>
</dbReference>
<sequence length="690" mass="72569">MQTLRVAVDVGGTFTDICIMDEATGLIRIEKTASSQDPIDGILAGLGKAGIDLAAVALFSHGTTVATNALITRRLPRTAMVCTAGFRDVIEIRRANKEDLWDTYKDVVRPYVPRRDRLTVAERIDAQGKVVTPLDEAGAREVARILRRRGVAAVAVCFMNAYVNGAHERRMRAILEEELPGVPVSISSGVLPEIFEHERFSTTVVNAALSPVVVDYTARLGEALRQGGYARDLLLLHTGGGVMTPASVKDFAARLAGSGIAAGAIASRHIAGLCGYPNAIGLDMGGTSTDVSLAYEGQSRVTKDWHIEFGYPIRFASIEVLTIGAGGGSLAWTDEAGSLRNGPQSAGAHPGPACYGRGNRQPTNTDANVVLGRLGTSLAGGKITLEAGLAAQAVREGVAEPFGLALPEAADAILRVANANMADAVRLISISRGYDPRDFALVAFGGAGALHGVDIARELAIPVVIVPPNPGVTSALGCLLVDIQHDFSESFLVGAEEADPAATEAEFGKLEAEALERLSHEGVAEGDIVLQRSIDMMYQGQWRSLAVPAPRPIGAIADLTEAFHRQHAREYNFRRDDAPVGFFRLNLKAVGVVPKAALAAHAPTGATPEPVGRRPVWFGGQALDTPVYDRAALPAAFRLAGPAVVEQVDSTVLVPPGTVAEVDRYLNILIRVAPGEAPSGATGPGSGDKE</sequence>
<feature type="domain" description="Hydantoinase A/oxoprolinase" evidence="2">
    <location>
        <begin position="199"/>
        <end position="486"/>
    </location>
</feature>
<evidence type="ECO:0000256" key="1">
    <source>
        <dbReference type="SAM" id="MobiDB-lite"/>
    </source>
</evidence>
<feature type="domain" description="Hydantoinase/oxoprolinase N-terminal" evidence="3">
    <location>
        <begin position="5"/>
        <end position="178"/>
    </location>
</feature>
<reference evidence="5" key="2">
    <citation type="submission" date="2021-08" db="EMBL/GenBank/DDBJ databases">
        <authorList>
            <person name="Tani A."/>
            <person name="Ola A."/>
            <person name="Ogura Y."/>
            <person name="Katsura K."/>
            <person name="Hayashi T."/>
        </authorList>
    </citation>
    <scope>NUCLEOTIDE SEQUENCE</scope>
    <source>
        <strain evidence="5">KCTC 52305</strain>
    </source>
</reference>
<evidence type="ECO:0000313" key="6">
    <source>
        <dbReference type="Proteomes" id="UP001055167"/>
    </source>
</evidence>
<reference evidence="5" key="1">
    <citation type="journal article" date="2021" name="Front. Microbiol.">
        <title>Comprehensive Comparative Genomics and Phenotyping of Methylobacterium Species.</title>
        <authorList>
            <person name="Alessa O."/>
            <person name="Ogura Y."/>
            <person name="Fujitani Y."/>
            <person name="Takami H."/>
            <person name="Hayashi T."/>
            <person name="Sahin N."/>
            <person name="Tani A."/>
        </authorList>
    </citation>
    <scope>NUCLEOTIDE SEQUENCE</scope>
    <source>
        <strain evidence="5">KCTC 52305</strain>
    </source>
</reference>
<dbReference type="Pfam" id="PF01968">
    <property type="entry name" value="Hydantoinase_A"/>
    <property type="match status" value="1"/>
</dbReference>
<dbReference type="Proteomes" id="UP001055167">
    <property type="component" value="Unassembled WGS sequence"/>
</dbReference>
<feature type="region of interest" description="Disordered" evidence="1">
    <location>
        <begin position="339"/>
        <end position="361"/>
    </location>
</feature>
<dbReference type="SUPFAM" id="SSF53067">
    <property type="entry name" value="Actin-like ATPase domain"/>
    <property type="match status" value="1"/>
</dbReference>
<gene>
    <name evidence="5" type="primary">apc3_1</name>
    <name evidence="5" type="ORF">OPKNFCMD_1337</name>
</gene>
<dbReference type="InterPro" id="IPR045079">
    <property type="entry name" value="Oxoprolinase-like"/>
</dbReference>
<dbReference type="Pfam" id="PF05378">
    <property type="entry name" value="Hydant_A_N"/>
    <property type="match status" value="1"/>
</dbReference>
<evidence type="ECO:0000313" key="5">
    <source>
        <dbReference type="EMBL" id="GJD48614.1"/>
    </source>
</evidence>
<evidence type="ECO:0000259" key="3">
    <source>
        <dbReference type="Pfam" id="PF05378"/>
    </source>
</evidence>
<dbReference type="PANTHER" id="PTHR11365:SF23">
    <property type="entry name" value="HYPOTHETICAL 5-OXOPROLINASE (EUROFUNG)-RELATED"/>
    <property type="match status" value="1"/>
</dbReference>
<keyword evidence="6" id="KW-1185">Reference proteome</keyword>
<dbReference type="Pfam" id="PF19278">
    <property type="entry name" value="Hydant_A_C"/>
    <property type="match status" value="1"/>
</dbReference>
<evidence type="ECO:0000259" key="2">
    <source>
        <dbReference type="Pfam" id="PF01968"/>
    </source>
</evidence>